<evidence type="ECO:0000259" key="6">
    <source>
        <dbReference type="PROSITE" id="PS00624"/>
    </source>
</evidence>
<accession>A0A6A7YCB5</accession>
<feature type="domain" description="Glucose-methanol-choline oxidoreductase N-terminal" evidence="6">
    <location>
        <begin position="263"/>
        <end position="277"/>
    </location>
</feature>
<name>A0A6A7YCB5_9HYPH</name>
<evidence type="ECO:0000256" key="3">
    <source>
        <dbReference type="ARBA" id="ARBA00022630"/>
    </source>
</evidence>
<dbReference type="SUPFAM" id="SSF54373">
    <property type="entry name" value="FAD-linked reductases, C-terminal domain"/>
    <property type="match status" value="1"/>
</dbReference>
<evidence type="ECO:0000256" key="1">
    <source>
        <dbReference type="ARBA" id="ARBA00001974"/>
    </source>
</evidence>
<dbReference type="PANTHER" id="PTHR11552:SF147">
    <property type="entry name" value="CHOLINE DEHYDROGENASE, MITOCHONDRIAL"/>
    <property type="match status" value="1"/>
</dbReference>
<comment type="similarity">
    <text evidence="2">Belongs to the GMC oxidoreductase family.</text>
</comment>
<dbReference type="AlphaFoldDB" id="A0A6A7YCB5"/>
<dbReference type="Gene3D" id="3.30.560.10">
    <property type="entry name" value="Glucose Oxidase, domain 3"/>
    <property type="match status" value="1"/>
</dbReference>
<dbReference type="InterPro" id="IPR012132">
    <property type="entry name" value="GMC_OxRdtase"/>
</dbReference>
<dbReference type="Proteomes" id="UP000332515">
    <property type="component" value="Unassembled WGS sequence"/>
</dbReference>
<evidence type="ECO:0000256" key="2">
    <source>
        <dbReference type="ARBA" id="ARBA00010790"/>
    </source>
</evidence>
<keyword evidence="3" id="KW-0285">Flavoprotein</keyword>
<dbReference type="GO" id="GO:0016614">
    <property type="term" value="F:oxidoreductase activity, acting on CH-OH group of donors"/>
    <property type="evidence" value="ECO:0007669"/>
    <property type="project" value="InterPro"/>
</dbReference>
<dbReference type="EMBL" id="VWNA01000003">
    <property type="protein sequence ID" value="MQT15608.1"/>
    <property type="molecule type" value="Genomic_DNA"/>
</dbReference>
<gene>
    <name evidence="7" type="ORF">F0357_23750</name>
</gene>
<evidence type="ECO:0000256" key="5">
    <source>
        <dbReference type="PIRSR" id="PIRSR000137-2"/>
    </source>
</evidence>
<dbReference type="SUPFAM" id="SSF51905">
    <property type="entry name" value="FAD/NAD(P)-binding domain"/>
    <property type="match status" value="1"/>
</dbReference>
<feature type="binding site" evidence="5">
    <location>
        <position position="229"/>
    </location>
    <ligand>
        <name>FAD</name>
        <dbReference type="ChEBI" id="CHEBI:57692"/>
    </ligand>
</feature>
<comment type="cofactor">
    <cofactor evidence="1 5">
        <name>FAD</name>
        <dbReference type="ChEBI" id="CHEBI:57692"/>
    </cofactor>
</comment>
<evidence type="ECO:0000313" key="7">
    <source>
        <dbReference type="EMBL" id="MQT15608.1"/>
    </source>
</evidence>
<evidence type="ECO:0000313" key="8">
    <source>
        <dbReference type="Proteomes" id="UP000332515"/>
    </source>
</evidence>
<dbReference type="PIRSF" id="PIRSF000137">
    <property type="entry name" value="Alcohol_oxidase"/>
    <property type="match status" value="1"/>
</dbReference>
<evidence type="ECO:0000256" key="4">
    <source>
        <dbReference type="ARBA" id="ARBA00022827"/>
    </source>
</evidence>
<dbReference type="Pfam" id="PF00732">
    <property type="entry name" value="GMC_oxred_N"/>
    <property type="match status" value="1"/>
</dbReference>
<dbReference type="PANTHER" id="PTHR11552">
    <property type="entry name" value="GLUCOSE-METHANOL-CHOLINE GMC OXIDOREDUCTASE"/>
    <property type="match status" value="1"/>
</dbReference>
<dbReference type="PROSITE" id="PS00624">
    <property type="entry name" value="GMC_OXRED_2"/>
    <property type="match status" value="1"/>
</dbReference>
<proteinExistence type="inferred from homology"/>
<dbReference type="GO" id="GO:0050660">
    <property type="term" value="F:flavin adenine dinucleotide binding"/>
    <property type="evidence" value="ECO:0007669"/>
    <property type="project" value="InterPro"/>
</dbReference>
<dbReference type="RefSeq" id="WP_153491317.1">
    <property type="nucleotide sequence ID" value="NZ_VWNA01000003.1"/>
</dbReference>
<dbReference type="Gene3D" id="3.50.50.60">
    <property type="entry name" value="FAD/NAD(P)-binding domain"/>
    <property type="match status" value="1"/>
</dbReference>
<sequence length="525" mass="54898">MSAFDPSASAPLGFDVLIIGAGSAGSVLAARLSEDPNLSVGLIEAGEHPNDPDIAIPQKWPTLQDRPYDWAYRTVPQAGTAGRIHPWPRGRIVGGSSCLHAMAHVRGHADDFAPWAAATGSARWSYEGLLPAFRRLEAFSGGAGPAHGDAGPLPVYLPDAEVSPVVRAYMAAGRALGVPEIGDHNAGPLNGLAPNSLTIRGGRRVSAADAYLVPILDRPNLTLVTGARVHRLVLDGSRVTGIVMEHGGTTKTVSASLICLAAGAIASPLLLMRSGIGPAADLEAVGVACVADVAGVGANLHDHLLTAGNVYRAKRPVPPSLLQHSESLMYLNADDPTRADGPPDVVLGCVAAPTVSECFAAPEYGSAFTILSGVTHPTSRGRLTLTGPDLDDRPMIDPAYLTTDHDRRLVRRALELAREVGHHAALDDWRAEEIYPGLDVRSEADLDAFIARAVITHHHPLGTCRMGADSESVVDADLKLRGFDGAYIVDASVIPTITSGPIHAAVLAIAETFAADFTSAARRVA</sequence>
<keyword evidence="8" id="KW-1185">Reference proteome</keyword>
<dbReference type="InterPro" id="IPR007867">
    <property type="entry name" value="GMC_OxRtase_C"/>
</dbReference>
<reference evidence="7 8" key="1">
    <citation type="submission" date="2019-09" db="EMBL/GenBank/DDBJ databases">
        <title>Segnochrobactrum spirostomi gen. nov., sp. nov., isolated from the ciliate Spirostomum cf. yagiui and description of a novel family, Segnochrobactraceae fam. nov. within the order Rhizobiales of the class Alphaproteobacteria.</title>
        <authorList>
            <person name="Akter S."/>
            <person name="Shazib S.U.A."/>
            <person name="Shin M.K."/>
        </authorList>
    </citation>
    <scope>NUCLEOTIDE SEQUENCE [LARGE SCALE GENOMIC DNA]</scope>
    <source>
        <strain evidence="7 8">Sp-1</strain>
    </source>
</reference>
<organism evidence="7 8">
    <name type="scientific">Segnochrobactrum spirostomi</name>
    <dbReference type="NCBI Taxonomy" id="2608987"/>
    <lineage>
        <taxon>Bacteria</taxon>
        <taxon>Pseudomonadati</taxon>
        <taxon>Pseudomonadota</taxon>
        <taxon>Alphaproteobacteria</taxon>
        <taxon>Hyphomicrobiales</taxon>
        <taxon>Segnochrobactraceae</taxon>
        <taxon>Segnochrobactrum</taxon>
    </lineage>
</organism>
<dbReference type="Pfam" id="PF05199">
    <property type="entry name" value="GMC_oxred_C"/>
    <property type="match status" value="1"/>
</dbReference>
<keyword evidence="4 5" id="KW-0274">FAD</keyword>
<dbReference type="InterPro" id="IPR000172">
    <property type="entry name" value="GMC_OxRdtase_N"/>
</dbReference>
<comment type="caution">
    <text evidence="7">The sequence shown here is derived from an EMBL/GenBank/DDBJ whole genome shotgun (WGS) entry which is preliminary data.</text>
</comment>
<protein>
    <submittedName>
        <fullName evidence="7">Pyridoxine 4-oxidase</fullName>
    </submittedName>
</protein>
<dbReference type="InterPro" id="IPR036188">
    <property type="entry name" value="FAD/NAD-bd_sf"/>
</dbReference>